<comment type="caution">
    <text evidence="5">The sequence shown here is derived from an EMBL/GenBank/DDBJ whole genome shotgun (WGS) entry which is preliminary data.</text>
</comment>
<dbReference type="PROSITE" id="PS50901">
    <property type="entry name" value="FTSK"/>
    <property type="match status" value="1"/>
</dbReference>
<proteinExistence type="predicted"/>
<keyword evidence="6" id="KW-1185">Reference proteome</keyword>
<keyword evidence="5" id="KW-0131">Cell cycle</keyword>
<evidence type="ECO:0000256" key="1">
    <source>
        <dbReference type="ARBA" id="ARBA00022741"/>
    </source>
</evidence>
<dbReference type="InterPro" id="IPR050206">
    <property type="entry name" value="FtsK/SpoIIIE/SftA"/>
</dbReference>
<dbReference type="SMART" id="SM00382">
    <property type="entry name" value="AAA"/>
    <property type="match status" value="1"/>
</dbReference>
<dbReference type="PANTHER" id="PTHR22683">
    <property type="entry name" value="SPORULATION PROTEIN RELATED"/>
    <property type="match status" value="1"/>
</dbReference>
<sequence>MRQEVHIRRGWKRLARMAGLSVTDRTPTFLASLSSEGNQEPKPRVLVPKISTSPDAFGVNVTVKALPKAGLEEFQRAAPYLADAWGCTRLSVRQKAPGTLLLRAVRRDPLISPTFHTPSGQAPDEVSVWGLGLDEYAEAVSIPLANVPGVAVAGLPGFGKTSLINRLICDLAPSSAVQFAVADGKVSEADEGDYADLQQRLFAFAGDDLADANALFRRLVELRRQRSAAIRSVLGVKNLWHKGPVASWPLTVLIIDEAQTYFRDHKGSDRRTKDLAALAAENARLVEDLVKKGRSVGMLVIVATQKATGDAIPTFIRDVCPVGLSFAQKTAEASVAALGEDIRNWPDANPVSLQDPRYVGVAVMAVQGREGFSRIRTPYVDDADAARIAVETAHLTKDPTELLTRATALSLNKPLGNAA</sequence>
<dbReference type="GO" id="GO:0051301">
    <property type="term" value="P:cell division"/>
    <property type="evidence" value="ECO:0007669"/>
    <property type="project" value="UniProtKB-KW"/>
</dbReference>
<feature type="binding site" evidence="3">
    <location>
        <begin position="154"/>
        <end position="161"/>
    </location>
    <ligand>
        <name>ATP</name>
        <dbReference type="ChEBI" id="CHEBI:30616"/>
    </ligand>
</feature>
<gene>
    <name evidence="5" type="ORF">ITI46_28650</name>
</gene>
<evidence type="ECO:0000256" key="3">
    <source>
        <dbReference type="PROSITE-ProRule" id="PRU00289"/>
    </source>
</evidence>
<evidence type="ECO:0000313" key="5">
    <source>
        <dbReference type="EMBL" id="MBO8195590.1"/>
    </source>
</evidence>
<feature type="domain" description="FtsK" evidence="4">
    <location>
        <begin position="137"/>
        <end position="335"/>
    </location>
</feature>
<keyword evidence="1 3" id="KW-0547">Nucleotide-binding</keyword>
<keyword evidence="2 3" id="KW-0067">ATP-binding</keyword>
<protein>
    <submittedName>
        <fullName evidence="5">Cell division protein FtsK</fullName>
    </submittedName>
</protein>
<evidence type="ECO:0000256" key="2">
    <source>
        <dbReference type="ARBA" id="ARBA00022840"/>
    </source>
</evidence>
<evidence type="ECO:0000313" key="6">
    <source>
        <dbReference type="Proteomes" id="UP001519064"/>
    </source>
</evidence>
<name>A0ABS3XJK3_9ACTN</name>
<dbReference type="InterPro" id="IPR002543">
    <property type="entry name" value="FtsK_dom"/>
</dbReference>
<reference evidence="5 6" key="1">
    <citation type="submission" date="2020-11" db="EMBL/GenBank/DDBJ databases">
        <title>Streptomyces spirodelae sp. nov., isolated from duckweed.</title>
        <authorList>
            <person name="Saimee Y."/>
            <person name="Duangmal K."/>
        </authorList>
    </citation>
    <scope>NUCLEOTIDE SEQUENCE [LARGE SCALE GENOMIC DNA]</scope>
    <source>
        <strain evidence="5 6">S16-07</strain>
    </source>
</reference>
<dbReference type="Proteomes" id="UP001519064">
    <property type="component" value="Unassembled WGS sequence"/>
</dbReference>
<evidence type="ECO:0000259" key="4">
    <source>
        <dbReference type="PROSITE" id="PS50901"/>
    </source>
</evidence>
<keyword evidence="5" id="KW-0132">Cell division</keyword>
<dbReference type="InterPro" id="IPR003593">
    <property type="entry name" value="AAA+_ATPase"/>
</dbReference>
<dbReference type="EMBL" id="JADKMA010000202">
    <property type="protein sequence ID" value="MBO8195590.1"/>
    <property type="molecule type" value="Genomic_DNA"/>
</dbReference>
<dbReference type="SUPFAM" id="SSF52540">
    <property type="entry name" value="P-loop containing nucleoside triphosphate hydrolases"/>
    <property type="match status" value="1"/>
</dbReference>
<dbReference type="PANTHER" id="PTHR22683:SF41">
    <property type="entry name" value="DNA TRANSLOCASE FTSK"/>
    <property type="match status" value="1"/>
</dbReference>
<dbReference type="Gene3D" id="3.40.50.300">
    <property type="entry name" value="P-loop containing nucleotide triphosphate hydrolases"/>
    <property type="match status" value="1"/>
</dbReference>
<dbReference type="InterPro" id="IPR027417">
    <property type="entry name" value="P-loop_NTPase"/>
</dbReference>
<organism evidence="5 6">
    <name type="scientific">Streptomyces oryzae</name>
    <dbReference type="NCBI Taxonomy" id="1434886"/>
    <lineage>
        <taxon>Bacteria</taxon>
        <taxon>Bacillati</taxon>
        <taxon>Actinomycetota</taxon>
        <taxon>Actinomycetes</taxon>
        <taxon>Kitasatosporales</taxon>
        <taxon>Streptomycetaceae</taxon>
        <taxon>Streptomyces</taxon>
    </lineage>
</organism>
<dbReference type="Pfam" id="PF01580">
    <property type="entry name" value="FtsK_SpoIIIE"/>
    <property type="match status" value="1"/>
</dbReference>
<accession>A0ABS3XJK3</accession>